<name>A0A3N1ZQA2_9ACTN</name>
<reference evidence="7 8" key="1">
    <citation type="submission" date="2018-11" db="EMBL/GenBank/DDBJ databases">
        <title>Sequencing the genomes of 1000 actinobacteria strains.</title>
        <authorList>
            <person name="Klenk H.-P."/>
        </authorList>
    </citation>
    <scope>NUCLEOTIDE SEQUENCE [LARGE SCALE GENOMIC DNA]</scope>
    <source>
        <strain evidence="7 8">DSM 10546</strain>
    </source>
</reference>
<protein>
    <submittedName>
        <fullName evidence="7">CRP/FNR family transcriptional regulator</fullName>
    </submittedName>
</protein>
<accession>A0A3N1ZQA2</accession>
<dbReference type="InterPro" id="IPR036390">
    <property type="entry name" value="WH_DNA-bd_sf"/>
</dbReference>
<dbReference type="Gene3D" id="2.60.120.10">
    <property type="entry name" value="Jelly Rolls"/>
    <property type="match status" value="1"/>
</dbReference>
<evidence type="ECO:0000256" key="4">
    <source>
        <dbReference type="SAM" id="MobiDB-lite"/>
    </source>
</evidence>
<comment type="caution">
    <text evidence="7">The sequence shown here is derived from an EMBL/GenBank/DDBJ whole genome shotgun (WGS) entry which is preliminary data.</text>
</comment>
<dbReference type="PROSITE" id="PS51063">
    <property type="entry name" value="HTH_CRP_2"/>
    <property type="match status" value="1"/>
</dbReference>
<dbReference type="SMART" id="SM00419">
    <property type="entry name" value="HTH_CRP"/>
    <property type="match status" value="1"/>
</dbReference>
<dbReference type="SMART" id="SM00100">
    <property type="entry name" value="cNMP"/>
    <property type="match status" value="1"/>
</dbReference>
<feature type="region of interest" description="Disordered" evidence="4">
    <location>
        <begin position="1"/>
        <end position="28"/>
    </location>
</feature>
<dbReference type="CDD" id="cd00092">
    <property type="entry name" value="HTH_CRP"/>
    <property type="match status" value="1"/>
</dbReference>
<dbReference type="GO" id="GO:0003700">
    <property type="term" value="F:DNA-binding transcription factor activity"/>
    <property type="evidence" value="ECO:0007669"/>
    <property type="project" value="TreeGrafter"/>
</dbReference>
<keyword evidence="1" id="KW-0805">Transcription regulation</keyword>
<dbReference type="CDD" id="cd00038">
    <property type="entry name" value="CAP_ED"/>
    <property type="match status" value="1"/>
</dbReference>
<dbReference type="PANTHER" id="PTHR24567:SF26">
    <property type="entry name" value="REGULATORY PROTEIN YEIL"/>
    <property type="match status" value="1"/>
</dbReference>
<dbReference type="GO" id="GO:0003677">
    <property type="term" value="F:DNA binding"/>
    <property type="evidence" value="ECO:0007669"/>
    <property type="project" value="UniProtKB-KW"/>
</dbReference>
<dbReference type="Pfam" id="PF00027">
    <property type="entry name" value="cNMP_binding"/>
    <property type="match status" value="1"/>
</dbReference>
<evidence type="ECO:0000313" key="7">
    <source>
        <dbReference type="EMBL" id="ROR53065.1"/>
    </source>
</evidence>
<dbReference type="InterPro" id="IPR050397">
    <property type="entry name" value="Env_Response_Regulators"/>
</dbReference>
<dbReference type="InterPro" id="IPR036388">
    <property type="entry name" value="WH-like_DNA-bd_sf"/>
</dbReference>
<feature type="domain" description="HTH crp-type" evidence="6">
    <location>
        <begin position="176"/>
        <end position="245"/>
    </location>
</feature>
<keyword evidence="2" id="KW-0238">DNA-binding</keyword>
<dbReference type="InterPro" id="IPR018490">
    <property type="entry name" value="cNMP-bd_dom_sf"/>
</dbReference>
<dbReference type="InterPro" id="IPR014710">
    <property type="entry name" value="RmlC-like_jellyroll"/>
</dbReference>
<gene>
    <name evidence="7" type="ORF">EDD41_0188</name>
</gene>
<evidence type="ECO:0000259" key="6">
    <source>
        <dbReference type="PROSITE" id="PS51063"/>
    </source>
</evidence>
<dbReference type="Gene3D" id="1.10.10.10">
    <property type="entry name" value="Winged helix-like DNA-binding domain superfamily/Winged helix DNA-binding domain"/>
    <property type="match status" value="1"/>
</dbReference>
<dbReference type="EMBL" id="RKHG01000001">
    <property type="protein sequence ID" value="ROR53065.1"/>
    <property type="molecule type" value="Genomic_DNA"/>
</dbReference>
<feature type="compositionally biased region" description="Basic and acidic residues" evidence="4">
    <location>
        <begin position="10"/>
        <end position="23"/>
    </location>
</feature>
<dbReference type="InterPro" id="IPR000595">
    <property type="entry name" value="cNMP-bd_dom"/>
</dbReference>
<organism evidence="7 8">
    <name type="scientific">Luteococcus japonicus</name>
    <dbReference type="NCBI Taxonomy" id="33984"/>
    <lineage>
        <taxon>Bacteria</taxon>
        <taxon>Bacillati</taxon>
        <taxon>Actinomycetota</taxon>
        <taxon>Actinomycetes</taxon>
        <taxon>Propionibacteriales</taxon>
        <taxon>Propionibacteriaceae</taxon>
        <taxon>Luteococcus</taxon>
    </lineage>
</organism>
<dbReference type="PRINTS" id="PR00034">
    <property type="entry name" value="HTHCRP"/>
</dbReference>
<sequence length="254" mass="27505">MVSRWGSYSTRRDTPSAPPDDHTTYGGAIDTDHRRACVSRVPLFSGLDAQTLAQVADLATSRRFQRGERIQGPGDDAALFVMHRGRVRVTRLASSGSEHVLRILDGGDFLGETAVLTDAPPEHLATAMQDAEICRLAAHDVRTLVSGNPALGLQLATTLACRLQAAESRLGASSTTSVARRLADRLLQLSEEQGTDSITLPSTKRDLAAWLGTTPETLSRRLGSFQDTGLVRHLPDGRIVLLDHDRLENVPDKP</sequence>
<dbReference type="Pfam" id="PF13545">
    <property type="entry name" value="HTH_Crp_2"/>
    <property type="match status" value="1"/>
</dbReference>
<dbReference type="PANTHER" id="PTHR24567">
    <property type="entry name" value="CRP FAMILY TRANSCRIPTIONAL REGULATORY PROTEIN"/>
    <property type="match status" value="1"/>
</dbReference>
<evidence type="ECO:0000256" key="3">
    <source>
        <dbReference type="ARBA" id="ARBA00023163"/>
    </source>
</evidence>
<dbReference type="SUPFAM" id="SSF46785">
    <property type="entry name" value="Winged helix' DNA-binding domain"/>
    <property type="match status" value="1"/>
</dbReference>
<evidence type="ECO:0000256" key="1">
    <source>
        <dbReference type="ARBA" id="ARBA00023015"/>
    </source>
</evidence>
<dbReference type="GO" id="GO:0005829">
    <property type="term" value="C:cytosol"/>
    <property type="evidence" value="ECO:0007669"/>
    <property type="project" value="TreeGrafter"/>
</dbReference>
<feature type="domain" description="Cyclic nucleotide-binding" evidence="5">
    <location>
        <begin position="43"/>
        <end position="145"/>
    </location>
</feature>
<proteinExistence type="predicted"/>
<keyword evidence="3" id="KW-0804">Transcription</keyword>
<evidence type="ECO:0000259" key="5">
    <source>
        <dbReference type="PROSITE" id="PS50042"/>
    </source>
</evidence>
<dbReference type="AlphaFoldDB" id="A0A3N1ZQA2"/>
<dbReference type="Proteomes" id="UP000275749">
    <property type="component" value="Unassembled WGS sequence"/>
</dbReference>
<dbReference type="InterPro" id="IPR012318">
    <property type="entry name" value="HTH_CRP"/>
</dbReference>
<dbReference type="PROSITE" id="PS50042">
    <property type="entry name" value="CNMP_BINDING_3"/>
    <property type="match status" value="1"/>
</dbReference>
<evidence type="ECO:0000313" key="8">
    <source>
        <dbReference type="Proteomes" id="UP000275749"/>
    </source>
</evidence>
<dbReference type="SUPFAM" id="SSF51206">
    <property type="entry name" value="cAMP-binding domain-like"/>
    <property type="match status" value="1"/>
</dbReference>
<evidence type="ECO:0000256" key="2">
    <source>
        <dbReference type="ARBA" id="ARBA00023125"/>
    </source>
</evidence>